<feature type="region of interest" description="Disordered" evidence="1">
    <location>
        <begin position="40"/>
        <end position="108"/>
    </location>
</feature>
<proteinExistence type="predicted"/>
<dbReference type="OrthoDB" id="5955292at2759"/>
<dbReference type="InParanoid" id="A0A7J8DN80"/>
<gene>
    <name evidence="2" type="ORF">HJG59_001647</name>
</gene>
<dbReference type="EMBL" id="JACASF010000017">
    <property type="protein sequence ID" value="KAF6424560.1"/>
    <property type="molecule type" value="Genomic_DNA"/>
</dbReference>
<evidence type="ECO:0000256" key="1">
    <source>
        <dbReference type="SAM" id="MobiDB-lite"/>
    </source>
</evidence>
<accession>A0A7J8DN80</accession>
<comment type="caution">
    <text evidence="2">The sequence shown here is derived from an EMBL/GenBank/DDBJ whole genome shotgun (WGS) entry which is preliminary data.</text>
</comment>
<evidence type="ECO:0000313" key="2">
    <source>
        <dbReference type="EMBL" id="KAF6424560.1"/>
    </source>
</evidence>
<dbReference type="FunCoup" id="A0A7J8DN80">
    <property type="interactions" value="63"/>
</dbReference>
<name>A0A7J8DN80_MOLMO</name>
<organism evidence="2 3">
    <name type="scientific">Molossus molossus</name>
    <name type="common">Pallas' mastiff bat</name>
    <name type="synonym">Vespertilio molossus</name>
    <dbReference type="NCBI Taxonomy" id="27622"/>
    <lineage>
        <taxon>Eukaryota</taxon>
        <taxon>Metazoa</taxon>
        <taxon>Chordata</taxon>
        <taxon>Craniata</taxon>
        <taxon>Vertebrata</taxon>
        <taxon>Euteleostomi</taxon>
        <taxon>Mammalia</taxon>
        <taxon>Eutheria</taxon>
        <taxon>Laurasiatheria</taxon>
        <taxon>Chiroptera</taxon>
        <taxon>Yangochiroptera</taxon>
        <taxon>Molossidae</taxon>
        <taxon>Molossus</taxon>
    </lineage>
</organism>
<evidence type="ECO:0000313" key="3">
    <source>
        <dbReference type="Proteomes" id="UP000550707"/>
    </source>
</evidence>
<reference evidence="2 3" key="1">
    <citation type="journal article" date="2020" name="Nature">
        <title>Six reference-quality genomes reveal evolution of bat adaptations.</title>
        <authorList>
            <person name="Jebb D."/>
            <person name="Huang Z."/>
            <person name="Pippel M."/>
            <person name="Hughes G.M."/>
            <person name="Lavrichenko K."/>
            <person name="Devanna P."/>
            <person name="Winkler S."/>
            <person name="Jermiin L.S."/>
            <person name="Skirmuntt E.C."/>
            <person name="Katzourakis A."/>
            <person name="Burkitt-Gray L."/>
            <person name="Ray D.A."/>
            <person name="Sullivan K.A.M."/>
            <person name="Roscito J.G."/>
            <person name="Kirilenko B.M."/>
            <person name="Davalos L.M."/>
            <person name="Corthals A.P."/>
            <person name="Power M.L."/>
            <person name="Jones G."/>
            <person name="Ransome R.D."/>
            <person name="Dechmann D.K.N."/>
            <person name="Locatelli A.G."/>
            <person name="Puechmaille S.J."/>
            <person name="Fedrigo O."/>
            <person name="Jarvis E.D."/>
            <person name="Hiller M."/>
            <person name="Vernes S.C."/>
            <person name="Myers E.W."/>
            <person name="Teeling E.C."/>
        </authorList>
    </citation>
    <scope>NUCLEOTIDE SEQUENCE [LARGE SCALE GENOMIC DNA]</scope>
    <source>
        <strain evidence="2">MMolMol1</strain>
        <tissue evidence="2">Muscle</tissue>
    </source>
</reference>
<protein>
    <submittedName>
        <fullName evidence="2">Uncharacterized protein</fullName>
    </submittedName>
</protein>
<dbReference type="Proteomes" id="UP000550707">
    <property type="component" value="Unassembled WGS sequence"/>
</dbReference>
<sequence length="108" mass="11692">MDTLTLGRWRRRRPEELQVLGDAKRVCRSLEVAVQEPGCPQVKASARVSWGSKEPEVPPGGHRPAPRPDSGQGPPNARIPPNGGRSPAQPCPRCIAGESGHLNHTENH</sequence>
<dbReference type="AlphaFoldDB" id="A0A7J8DN80"/>
<keyword evidence="3" id="KW-1185">Reference proteome</keyword>